<reference evidence="3" key="1">
    <citation type="journal article" date="2019" name="Nat. Commun.">
        <title>The genome of broomcorn millet.</title>
        <authorList>
            <person name="Zou C."/>
            <person name="Miki D."/>
            <person name="Li D."/>
            <person name="Tang Q."/>
            <person name="Xiao L."/>
            <person name="Rajput S."/>
            <person name="Deng P."/>
            <person name="Jia W."/>
            <person name="Huang R."/>
            <person name="Zhang M."/>
            <person name="Sun Y."/>
            <person name="Hu J."/>
            <person name="Fu X."/>
            <person name="Schnable P.S."/>
            <person name="Li F."/>
            <person name="Zhang H."/>
            <person name="Feng B."/>
            <person name="Zhu X."/>
            <person name="Liu R."/>
            <person name="Schnable J.C."/>
            <person name="Zhu J.-K."/>
            <person name="Zhang H."/>
        </authorList>
    </citation>
    <scope>NUCLEOTIDE SEQUENCE [LARGE SCALE GENOMIC DNA]</scope>
</reference>
<evidence type="ECO:0000313" key="2">
    <source>
        <dbReference type="EMBL" id="RLN39549.1"/>
    </source>
</evidence>
<name>A0A3L6TGU0_PANMI</name>
<evidence type="ECO:0000313" key="3">
    <source>
        <dbReference type="Proteomes" id="UP000275267"/>
    </source>
</evidence>
<protein>
    <submittedName>
        <fullName evidence="2">Uncharacterized protein</fullName>
    </submittedName>
</protein>
<dbReference type="EMBL" id="PQIB02000001">
    <property type="protein sequence ID" value="RLN39549.1"/>
    <property type="molecule type" value="Genomic_DNA"/>
</dbReference>
<feature type="region of interest" description="Disordered" evidence="1">
    <location>
        <begin position="151"/>
        <end position="176"/>
    </location>
</feature>
<dbReference type="Proteomes" id="UP000275267">
    <property type="component" value="Unassembled WGS sequence"/>
</dbReference>
<sequence>MLSKILNVQITLVCFIFFLFFLHLLSHPYPFPLATNTVACCLHPAPAEAPPTASTSPAAPRAPRRQRCCSRDCPPPCPCGRQTPAARSDRHSLSRAPAAILCYAPAAARPLPCSGCGRTTTPQAPADCRSLASAADALLCLRPAPAVHPPTPQAPASCHTLRRGRTAPAPPRPGHALLYRGRRCSHAESRGVTFSGSNSPKVLQSPEF</sequence>
<proteinExistence type="predicted"/>
<gene>
    <name evidence="2" type="ORF">C2845_PM01G15400</name>
</gene>
<comment type="caution">
    <text evidence="2">The sequence shown here is derived from an EMBL/GenBank/DDBJ whole genome shotgun (WGS) entry which is preliminary data.</text>
</comment>
<organism evidence="2 3">
    <name type="scientific">Panicum miliaceum</name>
    <name type="common">Proso millet</name>
    <name type="synonym">Broomcorn millet</name>
    <dbReference type="NCBI Taxonomy" id="4540"/>
    <lineage>
        <taxon>Eukaryota</taxon>
        <taxon>Viridiplantae</taxon>
        <taxon>Streptophyta</taxon>
        <taxon>Embryophyta</taxon>
        <taxon>Tracheophyta</taxon>
        <taxon>Spermatophyta</taxon>
        <taxon>Magnoliopsida</taxon>
        <taxon>Liliopsida</taxon>
        <taxon>Poales</taxon>
        <taxon>Poaceae</taxon>
        <taxon>PACMAD clade</taxon>
        <taxon>Panicoideae</taxon>
        <taxon>Panicodae</taxon>
        <taxon>Paniceae</taxon>
        <taxon>Panicinae</taxon>
        <taxon>Panicum</taxon>
        <taxon>Panicum sect. Panicum</taxon>
    </lineage>
</organism>
<evidence type="ECO:0000256" key="1">
    <source>
        <dbReference type="SAM" id="MobiDB-lite"/>
    </source>
</evidence>
<dbReference type="AlphaFoldDB" id="A0A3L6TGU0"/>
<feature type="compositionally biased region" description="Polar residues" evidence="1">
    <location>
        <begin position="192"/>
        <end position="208"/>
    </location>
</feature>
<feature type="region of interest" description="Disordered" evidence="1">
    <location>
        <begin position="188"/>
        <end position="208"/>
    </location>
</feature>
<accession>A0A3L6TGU0</accession>
<keyword evidence="3" id="KW-1185">Reference proteome</keyword>